<keyword evidence="5" id="KW-1185">Reference proteome</keyword>
<dbReference type="Pfam" id="PF07727">
    <property type="entry name" value="RVT_2"/>
    <property type="match status" value="1"/>
</dbReference>
<proteinExistence type="predicted"/>
<name>A0ABQ5FHA4_9ASTR</name>
<feature type="compositionally biased region" description="Low complexity" evidence="1">
    <location>
        <begin position="472"/>
        <end position="482"/>
    </location>
</feature>
<feature type="compositionally biased region" description="Polar residues" evidence="1">
    <location>
        <begin position="715"/>
        <end position="725"/>
    </location>
</feature>
<feature type="domain" description="Reverse transcriptase Ty1/copia-type" evidence="2">
    <location>
        <begin position="814"/>
        <end position="929"/>
    </location>
</feature>
<organism evidence="4 5">
    <name type="scientific">Tanacetum coccineum</name>
    <dbReference type="NCBI Taxonomy" id="301880"/>
    <lineage>
        <taxon>Eukaryota</taxon>
        <taxon>Viridiplantae</taxon>
        <taxon>Streptophyta</taxon>
        <taxon>Embryophyta</taxon>
        <taxon>Tracheophyta</taxon>
        <taxon>Spermatophyta</taxon>
        <taxon>Magnoliopsida</taxon>
        <taxon>eudicotyledons</taxon>
        <taxon>Gunneridae</taxon>
        <taxon>Pentapetalae</taxon>
        <taxon>asterids</taxon>
        <taxon>campanulids</taxon>
        <taxon>Asterales</taxon>
        <taxon>Asteraceae</taxon>
        <taxon>Asteroideae</taxon>
        <taxon>Anthemideae</taxon>
        <taxon>Anthemidinae</taxon>
        <taxon>Tanacetum</taxon>
    </lineage>
</organism>
<evidence type="ECO:0000259" key="2">
    <source>
        <dbReference type="Pfam" id="PF07727"/>
    </source>
</evidence>
<dbReference type="Pfam" id="PF14244">
    <property type="entry name" value="Retrotran_gag_3"/>
    <property type="match status" value="1"/>
</dbReference>
<evidence type="ECO:0000313" key="4">
    <source>
        <dbReference type="EMBL" id="GJT62735.1"/>
    </source>
</evidence>
<feature type="region of interest" description="Disordered" evidence="1">
    <location>
        <begin position="472"/>
        <end position="506"/>
    </location>
</feature>
<feature type="domain" description="Retrotransposon Copia-like N-terminal" evidence="3">
    <location>
        <begin position="281"/>
        <end position="325"/>
    </location>
</feature>
<comment type="caution">
    <text evidence="4">The sequence shown here is derived from an EMBL/GenBank/DDBJ whole genome shotgun (WGS) entry which is preliminary data.</text>
</comment>
<accession>A0ABQ5FHA4</accession>
<protein>
    <submittedName>
        <fullName evidence="4">Ribonuclease H-like domain-containing protein</fullName>
    </submittedName>
</protein>
<dbReference type="InterPro" id="IPR029472">
    <property type="entry name" value="Copia-like_N"/>
</dbReference>
<dbReference type="PANTHER" id="PTHR11439:SF489">
    <property type="entry name" value="RNA-DIRECTED DNA POLYMERASE"/>
    <property type="match status" value="1"/>
</dbReference>
<dbReference type="PANTHER" id="PTHR11439">
    <property type="entry name" value="GAG-POL-RELATED RETROTRANSPOSON"/>
    <property type="match status" value="1"/>
</dbReference>
<dbReference type="InterPro" id="IPR043502">
    <property type="entry name" value="DNA/RNA_pol_sf"/>
</dbReference>
<dbReference type="Proteomes" id="UP001151760">
    <property type="component" value="Unassembled WGS sequence"/>
</dbReference>
<dbReference type="SUPFAM" id="SSF56672">
    <property type="entry name" value="DNA/RNA polymerases"/>
    <property type="match status" value="1"/>
</dbReference>
<dbReference type="InterPro" id="IPR013103">
    <property type="entry name" value="RVT_2"/>
</dbReference>
<reference evidence="4" key="1">
    <citation type="journal article" date="2022" name="Int. J. Mol. Sci.">
        <title>Draft Genome of Tanacetum Coccineum: Genomic Comparison of Closely Related Tanacetum-Family Plants.</title>
        <authorList>
            <person name="Yamashiro T."/>
            <person name="Shiraishi A."/>
            <person name="Nakayama K."/>
            <person name="Satake H."/>
        </authorList>
    </citation>
    <scope>NUCLEOTIDE SEQUENCE</scope>
</reference>
<evidence type="ECO:0000259" key="3">
    <source>
        <dbReference type="Pfam" id="PF14244"/>
    </source>
</evidence>
<evidence type="ECO:0000256" key="1">
    <source>
        <dbReference type="SAM" id="MobiDB-lite"/>
    </source>
</evidence>
<sequence>MAGPITNDCISATRKSLVSNDNDGKMIEKNFIKIEGSFLVKIRDNTFNGIDGENVFEHINSFLKVVEPLKFYNLFDHDEEKEVEDDDDSNMIDDVPKIFEIEDNLFNFDTPLCIAFKEFNYLLKIDPDLFTYDIQGIKTYNEYEQELNNDKTQGLDEKWSENKVPYQLCDHICEPYRFKNGITKWPTYTSDTDGYCNGRELPGMVRVGGMTYFQDHKCNYGVTCEDNAKRCNSEAKTKTIEENYYLLLYAISSKKDTAPSGSVVVDSINNLGVGNPLHVKNSDNSNSVIISFKLLGIENYRIWPGAVKLALQARNKYGFIDGSCLKESYATSEVLSAQWDRCNAMVLTWIMNVVSQDIYMVLVYYENVAIVWKELRETYDRVDGSVVLNSLWREFDALTKLPKCTCEVKCSCDATVKSSLLIREPLPEVKDAYNVISREESHRGVLESSGGTESKQNATSFVAKTFNNNKKHFNNNGNNFTRGFKKNSNSNTGKQSFNANSDVKMSDKSSSSSRALFFNENVWFNINFSRYFYSNASLSMTTITLGWIIDFGANQHLTGSTSGMSNVVNIYDLKITVGHPNGTLAVISHVGNLKLANNVMMYDVLVVPGYCVGLLSVNKLIRDSKMLGHPDDQVLSVLTKDLNISDNTSVPMGEICQRAKQTREPFPLSDTSLRLLVNLFILICRVLIEFIAEKLPQSPNDDGRDSFNEEGILSHTGSHDSTQGRNHGYRLTATQIDDQNWHSKLLVRLNDYVLSSNVKYGIEKYVNYTKLSRVNMCFANLFNKYVEPTCLSEALCDPNWVKAMNNEIKALNRNNTWTICDLPIGKNPIGSKWLWKIKYKASGDIERYKARLVAKDYSQREGFDYDETFSHVVKMVTVRCLIALDVVNNWPLFQLDMMYSDLLEDVYMTLPEGYNNESNTKSKFDYSLYIKHNGEKFIALLVYVDDIVITGNDNVGINDFKVFLSKLIYLTNTRPDISYAVHCLSQHMHSPLQSHFKAALRVLRYLKGSSGCGVQFYKSFDLKLKAYAYADWAKCPKTKRSVTGFCIFMGKSSVSWKSKKQATISKRSCEAEYRKYMVGKDLGRKVHAAKKKRKSSSLSA</sequence>
<dbReference type="EMBL" id="BQNB010017401">
    <property type="protein sequence ID" value="GJT62735.1"/>
    <property type="molecule type" value="Genomic_DNA"/>
</dbReference>
<feature type="compositionally biased region" description="Polar residues" evidence="1">
    <location>
        <begin position="488"/>
        <end position="500"/>
    </location>
</feature>
<feature type="region of interest" description="Disordered" evidence="1">
    <location>
        <begin position="699"/>
        <end position="726"/>
    </location>
</feature>
<evidence type="ECO:0000313" key="5">
    <source>
        <dbReference type="Proteomes" id="UP001151760"/>
    </source>
</evidence>
<reference evidence="4" key="2">
    <citation type="submission" date="2022-01" db="EMBL/GenBank/DDBJ databases">
        <authorList>
            <person name="Yamashiro T."/>
            <person name="Shiraishi A."/>
            <person name="Satake H."/>
            <person name="Nakayama K."/>
        </authorList>
    </citation>
    <scope>NUCLEOTIDE SEQUENCE</scope>
</reference>
<gene>
    <name evidence="4" type="ORF">Tco_1006268</name>
</gene>